<sequence length="409" mass="46542">MGKEQEVIVCIGFPTWEDNYTKSTVELMKVISKHIPVVYVNYPFTFKDVFSGMKGQHRIPWKAILGWAPSTQQDGKVTVLYPPAFLPNQFLSKGFLFNWSSQWNAKRLIGRLTKHLAAKQLKPLAIVNAFNPFVGAYYPDGFREKYPQIYYCYDEINQTQWSGKHGGYLETLFLTQTQGHIFSSAPLQKSKSTPGKPSFLVKNGVDFSLFNQANIPISKRGEQDRALYIGAMDDRLDYPLLNYLAAQLPKWQFDFFGPVKSDAFHQLVQQHQNINYKGNFPAAEIPVQITKHHIGLIPFVRNAFTKNIYPLKINEYLAAGLNVVTTPFGDLSDFESTVYFGNSHESFLSSLRQARKQLNDEQVLKNASFASHNSWSSRGEAFLKAVAEITQNNQGIINEKKNIETAKFK</sequence>
<dbReference type="Gene3D" id="3.40.50.2000">
    <property type="entry name" value="Glycogen Phosphorylase B"/>
    <property type="match status" value="1"/>
</dbReference>
<name>A0ABM7VEJ6_9BACT</name>
<dbReference type="SUPFAM" id="SSF53756">
    <property type="entry name" value="UDP-Glycosyltransferase/glycogen phosphorylase"/>
    <property type="match status" value="1"/>
</dbReference>
<protein>
    <recommendedName>
        <fullName evidence="3">Glycosyltransferase involved in cell wall biosynthesis</fullName>
    </recommendedName>
</protein>
<dbReference type="RefSeq" id="WP_332919128.1">
    <property type="nucleotide sequence ID" value="NZ_AP025292.1"/>
</dbReference>
<evidence type="ECO:0000313" key="2">
    <source>
        <dbReference type="Proteomes" id="UP001354989"/>
    </source>
</evidence>
<evidence type="ECO:0000313" key="1">
    <source>
        <dbReference type="EMBL" id="BDC99347.1"/>
    </source>
</evidence>
<proteinExistence type="predicted"/>
<gene>
    <name evidence="1" type="ORF">PEPS_16280</name>
</gene>
<keyword evidence="2" id="KW-1185">Reference proteome</keyword>
<organism evidence="1 2">
    <name type="scientific">Persicobacter psychrovividus</name>
    <dbReference type="NCBI Taxonomy" id="387638"/>
    <lineage>
        <taxon>Bacteria</taxon>
        <taxon>Pseudomonadati</taxon>
        <taxon>Bacteroidota</taxon>
        <taxon>Cytophagia</taxon>
        <taxon>Cytophagales</taxon>
        <taxon>Persicobacteraceae</taxon>
        <taxon>Persicobacter</taxon>
    </lineage>
</organism>
<accession>A0ABM7VEJ6</accession>
<reference evidence="1 2" key="1">
    <citation type="submission" date="2021-12" db="EMBL/GenBank/DDBJ databases">
        <title>Genome sequencing of bacteria with rrn-lacking chromosome and rrn-plasmid.</title>
        <authorList>
            <person name="Anda M."/>
            <person name="Iwasaki W."/>
        </authorList>
    </citation>
    <scope>NUCLEOTIDE SEQUENCE [LARGE SCALE GENOMIC DNA]</scope>
    <source>
        <strain evidence="1 2">NBRC 101262</strain>
    </source>
</reference>
<dbReference type="EMBL" id="AP025292">
    <property type="protein sequence ID" value="BDC99347.1"/>
    <property type="molecule type" value="Genomic_DNA"/>
</dbReference>
<evidence type="ECO:0008006" key="3">
    <source>
        <dbReference type="Google" id="ProtNLM"/>
    </source>
</evidence>
<dbReference type="Proteomes" id="UP001354989">
    <property type="component" value="Chromosome"/>
</dbReference>